<name>A0ACC1QW91_9HYPO</name>
<evidence type="ECO:0000313" key="2">
    <source>
        <dbReference type="Proteomes" id="UP001148737"/>
    </source>
</evidence>
<sequence length="263" mass="28996">MTKFIHSMLPASRYNLLPLIADNDKVPEEHQEDLEFLQSLLKKHEISSGVSIRLIHKHFDANEGEVMVFDTVTLPGQGSIQTMKPVLATPELHVKGMHYFVDSNNDLQAYEYTTGEVPNIGPCEAFMQEFCSYVASRSLQSKFGLKMANKHSTGESSWTEYEMIDKRVTIMFPGATPVPQAECDDNFTVCTEWGQPDIDDQGPSVCNHSTKCSHCTHCPSHRSNNQSSMTTGDAETGYSIGGHLALPGTPLYKVIHSAIGAAA</sequence>
<gene>
    <name evidence="1" type="ORF">NLG97_g4709</name>
</gene>
<dbReference type="Proteomes" id="UP001148737">
    <property type="component" value="Unassembled WGS sequence"/>
</dbReference>
<proteinExistence type="predicted"/>
<dbReference type="EMBL" id="JANAKD010000483">
    <property type="protein sequence ID" value="KAJ3493479.1"/>
    <property type="molecule type" value="Genomic_DNA"/>
</dbReference>
<evidence type="ECO:0000313" key="1">
    <source>
        <dbReference type="EMBL" id="KAJ3493479.1"/>
    </source>
</evidence>
<accession>A0ACC1QW91</accession>
<comment type="caution">
    <text evidence="1">The sequence shown here is derived from an EMBL/GenBank/DDBJ whole genome shotgun (WGS) entry which is preliminary data.</text>
</comment>
<protein>
    <submittedName>
        <fullName evidence="1">Uncharacterized protein</fullName>
    </submittedName>
</protein>
<organism evidence="1 2">
    <name type="scientific">Lecanicillium saksenae</name>
    <dbReference type="NCBI Taxonomy" id="468837"/>
    <lineage>
        <taxon>Eukaryota</taxon>
        <taxon>Fungi</taxon>
        <taxon>Dikarya</taxon>
        <taxon>Ascomycota</taxon>
        <taxon>Pezizomycotina</taxon>
        <taxon>Sordariomycetes</taxon>
        <taxon>Hypocreomycetidae</taxon>
        <taxon>Hypocreales</taxon>
        <taxon>Cordycipitaceae</taxon>
        <taxon>Lecanicillium</taxon>
    </lineage>
</organism>
<reference evidence="1" key="1">
    <citation type="submission" date="2022-07" db="EMBL/GenBank/DDBJ databases">
        <title>Genome Sequence of Lecanicillium saksenae.</title>
        <authorList>
            <person name="Buettner E."/>
        </authorList>
    </citation>
    <scope>NUCLEOTIDE SEQUENCE</scope>
    <source>
        <strain evidence="1">VT-O1</strain>
    </source>
</reference>
<keyword evidence="2" id="KW-1185">Reference proteome</keyword>